<dbReference type="Proteomes" id="UP000830401">
    <property type="component" value="Plasmid unnamed1"/>
</dbReference>
<name>A0ABY4GCI4_9BACT</name>
<accession>A0ABY4GCI4</accession>
<protein>
    <submittedName>
        <fullName evidence="1">Uncharacterized protein</fullName>
    </submittedName>
</protein>
<sequence length="110" mass="12506">MEQKLLASMAKVLMHLLELRALMAQDEDTAPALWSATHHRILPPLTRMQTLVELSSRHEDPDTTVAHFYRKAVCEEAALIACILNQEIHATLARLPYQIRLTRSFSNSTI</sequence>
<proteinExistence type="predicted"/>
<keyword evidence="1" id="KW-0614">Plasmid</keyword>
<dbReference type="EMBL" id="CP095062">
    <property type="protein sequence ID" value="UOQ68609.1"/>
    <property type="molecule type" value="Genomic_DNA"/>
</dbReference>
<dbReference type="RefSeq" id="WP_245125990.1">
    <property type="nucleotide sequence ID" value="NZ_CP095062.1"/>
</dbReference>
<keyword evidence="2" id="KW-1185">Reference proteome</keyword>
<organism evidence="1 2">
    <name type="scientific">Hymenobacter volaticus</name>
    <dbReference type="NCBI Taxonomy" id="2932254"/>
    <lineage>
        <taxon>Bacteria</taxon>
        <taxon>Pseudomonadati</taxon>
        <taxon>Bacteroidota</taxon>
        <taxon>Cytophagia</taxon>
        <taxon>Cytophagales</taxon>
        <taxon>Hymenobacteraceae</taxon>
        <taxon>Hymenobacter</taxon>
    </lineage>
</organism>
<geneLocation type="plasmid" evidence="1 2">
    <name>unnamed1</name>
</geneLocation>
<evidence type="ECO:0000313" key="2">
    <source>
        <dbReference type="Proteomes" id="UP000830401"/>
    </source>
</evidence>
<evidence type="ECO:0000313" key="1">
    <source>
        <dbReference type="EMBL" id="UOQ68609.1"/>
    </source>
</evidence>
<reference evidence="1" key="1">
    <citation type="submission" date="2022-04" db="EMBL/GenBank/DDBJ databases">
        <title>Hymenobacter sp. isolated from the air.</title>
        <authorList>
            <person name="Won M."/>
            <person name="Lee C.-M."/>
            <person name="Woen H.-Y."/>
            <person name="Kwon S.-W."/>
        </authorList>
    </citation>
    <scope>NUCLEOTIDE SEQUENCE</scope>
    <source>
        <strain evidence="1">5420S-77</strain>
        <plasmid evidence="1">unnamed1</plasmid>
    </source>
</reference>
<gene>
    <name evidence="1" type="ORF">MUN86_24195</name>
</gene>